<feature type="region of interest" description="Disordered" evidence="1">
    <location>
        <begin position="61"/>
        <end position="89"/>
    </location>
</feature>
<evidence type="ECO:0000256" key="2">
    <source>
        <dbReference type="SAM" id="SignalP"/>
    </source>
</evidence>
<feature type="region of interest" description="Disordered" evidence="1">
    <location>
        <begin position="130"/>
        <end position="152"/>
    </location>
</feature>
<keyword evidence="2" id="KW-0732">Signal</keyword>
<keyword evidence="4" id="KW-1185">Reference proteome</keyword>
<evidence type="ECO:0000256" key="1">
    <source>
        <dbReference type="SAM" id="MobiDB-lite"/>
    </source>
</evidence>
<protein>
    <submittedName>
        <fullName evidence="3">Uncharacterized protein</fullName>
    </submittedName>
</protein>
<sequence>MTMATMTKPSLPLFLALALYLSSHHALSFGSSPAGVVGRSGRVGAVNSPSALDASLSASGASSAADADDDDEHSLLSSPLPTERIQSRQQLRRDVLTSLYSATTVIATTTLCGGTTAYASLLEDYGADPNVNKQPEKATTKKTKELARDKGKIESSMEPNLRSNYYYPTNKVRYLPRIKKCSDAIPLVAISIGNEDWDAVRDFATVVADDTILPMKLYVSSLTGGGTNVKVGFAKDMMTAAKAFEKQQSLLVKSVDKKDAAKASSALEGMAEAMLSYRTSGRLLGPDGGGDIPSVDEIRRSTKRFRGEAFEAKVKERDARVKAAAAEAASN</sequence>
<accession>A0ABD3M8A4</accession>
<comment type="caution">
    <text evidence="3">The sequence shown here is derived from an EMBL/GenBank/DDBJ whole genome shotgun (WGS) entry which is preliminary data.</text>
</comment>
<evidence type="ECO:0000313" key="4">
    <source>
        <dbReference type="Proteomes" id="UP001530293"/>
    </source>
</evidence>
<feature type="signal peptide" evidence="2">
    <location>
        <begin position="1"/>
        <end position="26"/>
    </location>
</feature>
<feature type="compositionally biased region" description="Basic and acidic residues" evidence="1">
    <location>
        <begin position="134"/>
        <end position="152"/>
    </location>
</feature>
<organism evidence="3 4">
    <name type="scientific">Discostella pseudostelligera</name>
    <dbReference type="NCBI Taxonomy" id="259834"/>
    <lineage>
        <taxon>Eukaryota</taxon>
        <taxon>Sar</taxon>
        <taxon>Stramenopiles</taxon>
        <taxon>Ochrophyta</taxon>
        <taxon>Bacillariophyta</taxon>
        <taxon>Coscinodiscophyceae</taxon>
        <taxon>Thalassiosirophycidae</taxon>
        <taxon>Stephanodiscales</taxon>
        <taxon>Stephanodiscaceae</taxon>
        <taxon>Discostella</taxon>
    </lineage>
</organism>
<proteinExistence type="predicted"/>
<dbReference type="EMBL" id="JALLBG020000213">
    <property type="protein sequence ID" value="KAL3759128.1"/>
    <property type="molecule type" value="Genomic_DNA"/>
</dbReference>
<gene>
    <name evidence="3" type="ORF">ACHAWU_008580</name>
</gene>
<dbReference type="Proteomes" id="UP001530293">
    <property type="component" value="Unassembled WGS sequence"/>
</dbReference>
<name>A0ABD3M8A4_9STRA</name>
<reference evidence="3 4" key="1">
    <citation type="submission" date="2024-10" db="EMBL/GenBank/DDBJ databases">
        <title>Updated reference genomes for cyclostephanoid diatoms.</title>
        <authorList>
            <person name="Roberts W.R."/>
            <person name="Alverson A.J."/>
        </authorList>
    </citation>
    <scope>NUCLEOTIDE SEQUENCE [LARGE SCALE GENOMIC DNA]</scope>
    <source>
        <strain evidence="3 4">AJA232-27</strain>
    </source>
</reference>
<evidence type="ECO:0000313" key="3">
    <source>
        <dbReference type="EMBL" id="KAL3759128.1"/>
    </source>
</evidence>
<dbReference type="AlphaFoldDB" id="A0ABD3M8A4"/>
<feature type="chain" id="PRO_5044817008" evidence="2">
    <location>
        <begin position="27"/>
        <end position="331"/>
    </location>
</feature>